<dbReference type="InterPro" id="IPR004119">
    <property type="entry name" value="EcKL"/>
</dbReference>
<gene>
    <name evidence="2" type="ORF">EV194_10534</name>
</gene>
<dbReference type="SUPFAM" id="SSF56112">
    <property type="entry name" value="Protein kinase-like (PK-like)"/>
    <property type="match status" value="1"/>
</dbReference>
<keyword evidence="2" id="KW-0418">Kinase</keyword>
<dbReference type="Proteomes" id="UP000295221">
    <property type="component" value="Unassembled WGS sequence"/>
</dbReference>
<evidence type="ECO:0000259" key="1">
    <source>
        <dbReference type="SMART" id="SM00587"/>
    </source>
</evidence>
<evidence type="ECO:0000313" key="2">
    <source>
        <dbReference type="EMBL" id="TCO08232.1"/>
    </source>
</evidence>
<dbReference type="Pfam" id="PF02958">
    <property type="entry name" value="EcKL"/>
    <property type="match status" value="2"/>
</dbReference>
<evidence type="ECO:0000313" key="3">
    <source>
        <dbReference type="Proteomes" id="UP000295221"/>
    </source>
</evidence>
<dbReference type="EMBL" id="SLWK01000005">
    <property type="protein sequence ID" value="TCO08232.1"/>
    <property type="molecule type" value="Genomic_DNA"/>
</dbReference>
<protein>
    <submittedName>
        <fullName evidence="2">Ecdysteroid kinase</fullName>
    </submittedName>
</protein>
<keyword evidence="2" id="KW-0808">Transferase</keyword>
<reference evidence="2 3" key="1">
    <citation type="submission" date="2019-03" db="EMBL/GenBank/DDBJ databases">
        <title>Genomic Encyclopedia of Type Strains, Phase IV (KMG-IV): sequencing the most valuable type-strain genomes for metagenomic binning, comparative biology and taxonomic classification.</title>
        <authorList>
            <person name="Goeker M."/>
        </authorList>
    </citation>
    <scope>NUCLEOTIDE SEQUENCE [LARGE SCALE GENOMIC DNA]</scope>
    <source>
        <strain evidence="2 3">DSM 24179</strain>
    </source>
</reference>
<dbReference type="RefSeq" id="WP_132433544.1">
    <property type="nucleotide sequence ID" value="NZ_SLWK01000005.1"/>
</dbReference>
<dbReference type="PANTHER" id="PTHR11012:SF30">
    <property type="entry name" value="PROTEIN KINASE-LIKE DOMAIN-CONTAINING"/>
    <property type="match status" value="1"/>
</dbReference>
<feature type="domain" description="CHK kinase-like" evidence="1">
    <location>
        <begin position="112"/>
        <end position="269"/>
    </location>
</feature>
<dbReference type="SMART" id="SM00587">
    <property type="entry name" value="CHK"/>
    <property type="match status" value="1"/>
</dbReference>
<name>A0A4R2GIV2_9BACT</name>
<dbReference type="OrthoDB" id="9769860at2"/>
<dbReference type="GO" id="GO:0016301">
    <property type="term" value="F:kinase activity"/>
    <property type="evidence" value="ECO:0007669"/>
    <property type="project" value="UniProtKB-KW"/>
</dbReference>
<keyword evidence="3" id="KW-1185">Reference proteome</keyword>
<comment type="caution">
    <text evidence="2">The sequence shown here is derived from an EMBL/GenBank/DDBJ whole genome shotgun (WGS) entry which is preliminary data.</text>
</comment>
<dbReference type="InterPro" id="IPR011009">
    <property type="entry name" value="Kinase-like_dom_sf"/>
</dbReference>
<dbReference type="Gene3D" id="3.90.1200.10">
    <property type="match status" value="1"/>
</dbReference>
<sequence length="326" mass="37915">MNSYFKEEIIRIAGTELIVKVEDIQSLWSGYGRIQRFFFKGGNCSSLVVKHISYPEEMNHPRGWNTSVSHQRKLHSYQVEIEWYKNWRNRCTNNCYAPACLGVAQQGNEILIVLEDLNSTGFPARAKALALERMEICLSWLAHFHAIYMHSEPVGLWPIGTYWHLDTRPDELKLLTDKNLKQAAPGIDRVLNHTKHKTLVHGDAKLANFCFSDDMKKVAAVDFQYVGGGCGMKDVAYFIGSCLYEEDCEKYEVQLLNIYFQHLKDAISGSQQGVNFDKLEQEWREMYPYAWADFHRFLKGWSPGHWKINSYSEKMTRRVIQDLENR</sequence>
<dbReference type="AlphaFoldDB" id="A0A4R2GIV2"/>
<organism evidence="2 3">
    <name type="scientific">Natronoflexus pectinivorans</name>
    <dbReference type="NCBI Taxonomy" id="682526"/>
    <lineage>
        <taxon>Bacteria</taxon>
        <taxon>Pseudomonadati</taxon>
        <taxon>Bacteroidota</taxon>
        <taxon>Bacteroidia</taxon>
        <taxon>Marinilabiliales</taxon>
        <taxon>Marinilabiliaceae</taxon>
        <taxon>Natronoflexus</taxon>
    </lineage>
</organism>
<dbReference type="PANTHER" id="PTHR11012">
    <property type="entry name" value="PROTEIN KINASE-LIKE DOMAIN-CONTAINING"/>
    <property type="match status" value="1"/>
</dbReference>
<proteinExistence type="predicted"/>
<accession>A0A4R2GIV2</accession>
<dbReference type="InterPro" id="IPR015897">
    <property type="entry name" value="CHK_kinase-like"/>
</dbReference>